<feature type="transmembrane region" description="Helical" evidence="1">
    <location>
        <begin position="200"/>
        <end position="224"/>
    </location>
</feature>
<dbReference type="RefSeq" id="WP_223420266.1">
    <property type="nucleotide sequence ID" value="NZ_JAIPME010000002.1"/>
</dbReference>
<feature type="transmembrane region" description="Helical" evidence="1">
    <location>
        <begin position="58"/>
        <end position="76"/>
    </location>
</feature>
<evidence type="ECO:0008006" key="4">
    <source>
        <dbReference type="Google" id="ProtNLM"/>
    </source>
</evidence>
<evidence type="ECO:0000313" key="3">
    <source>
        <dbReference type="Proteomes" id="UP000734271"/>
    </source>
</evidence>
<gene>
    <name evidence="2" type="ORF">K8P03_08505</name>
</gene>
<proteinExistence type="predicted"/>
<feature type="transmembrane region" description="Helical" evidence="1">
    <location>
        <begin position="88"/>
        <end position="107"/>
    </location>
</feature>
<feature type="transmembrane region" description="Helical" evidence="1">
    <location>
        <begin position="231"/>
        <end position="251"/>
    </location>
</feature>
<keyword evidence="1" id="KW-0812">Transmembrane</keyword>
<reference evidence="2 3" key="1">
    <citation type="submission" date="2021-08" db="EMBL/GenBank/DDBJ databases">
        <title>FDA dAtabase for Regulatory Grade micrObial Sequences (FDA-ARGOS): Supporting development and validation of Infectious Disease Dx tests.</title>
        <authorList>
            <person name="Sproer C."/>
            <person name="Gronow S."/>
            <person name="Severitt S."/>
            <person name="Schroder I."/>
            <person name="Tallon L."/>
            <person name="Sadzewicz L."/>
            <person name="Zhao X."/>
            <person name="Boylan J."/>
            <person name="Ott S."/>
            <person name="Bowen H."/>
            <person name="Vavikolanu K."/>
            <person name="Hazen T."/>
            <person name="Aluvathingal J."/>
            <person name="Nadendla S."/>
            <person name="Lowell S."/>
            <person name="Myers T."/>
            <person name="Yan Y."/>
            <person name="Sichtig H."/>
        </authorList>
    </citation>
    <scope>NUCLEOTIDE SEQUENCE [LARGE SCALE GENOMIC DNA]</scope>
    <source>
        <strain evidence="2 3">FDAARGOS_1460</strain>
    </source>
</reference>
<feature type="transmembrane region" description="Helical" evidence="1">
    <location>
        <begin position="297"/>
        <end position="318"/>
    </location>
</feature>
<keyword evidence="1" id="KW-1133">Transmembrane helix</keyword>
<dbReference type="Proteomes" id="UP000734271">
    <property type="component" value="Unassembled WGS sequence"/>
</dbReference>
<feature type="transmembrane region" description="Helical" evidence="1">
    <location>
        <begin position="257"/>
        <end position="277"/>
    </location>
</feature>
<keyword evidence="3" id="KW-1185">Reference proteome</keyword>
<sequence>MTASFLYKLWRLCFLDVTDIARTLLGINPLEGGFELKYGAASNGEVVGTDIASLYNNYFVPMALSFLITVVVIILLQKLAFEGITKEAGIKVMIGFLISFMVITNGLKIGRNVIKLGNAAALKIYDSSAILTGEAVNSDKTDEATGTEGDQSLNNLNNFLKTIDPELEIAKDGEGYKYKSNGGGFGGYLFSMAYKLVPSMFAGLLILFFVLGNFVCIGVMGSVLITRMLELVLKVLGIPIAALEFALNGYNSSSMRYLKSLIAVSIQGVFIVLILWLKARMSLILIKIIGETTRGAYGGMIFIVLTLAVTAAFTGMLIKSQQYAREVVGV</sequence>
<accession>A0ABS7T0M9</accession>
<evidence type="ECO:0000313" key="2">
    <source>
        <dbReference type="EMBL" id="MBZ2387321.1"/>
    </source>
</evidence>
<organism evidence="2 3">
    <name type="scientific">Anaerococcus murdochii</name>
    <dbReference type="NCBI Taxonomy" id="411577"/>
    <lineage>
        <taxon>Bacteria</taxon>
        <taxon>Bacillati</taxon>
        <taxon>Bacillota</taxon>
        <taxon>Tissierellia</taxon>
        <taxon>Tissierellales</taxon>
        <taxon>Peptoniphilaceae</taxon>
        <taxon>Anaerococcus</taxon>
    </lineage>
</organism>
<name>A0ABS7T0M9_9FIRM</name>
<keyword evidence="1" id="KW-0472">Membrane</keyword>
<dbReference type="EMBL" id="JAIPME010000002">
    <property type="protein sequence ID" value="MBZ2387321.1"/>
    <property type="molecule type" value="Genomic_DNA"/>
</dbReference>
<evidence type="ECO:0000256" key="1">
    <source>
        <dbReference type="SAM" id="Phobius"/>
    </source>
</evidence>
<comment type="caution">
    <text evidence="2">The sequence shown here is derived from an EMBL/GenBank/DDBJ whole genome shotgun (WGS) entry which is preliminary data.</text>
</comment>
<protein>
    <recommendedName>
        <fullName evidence="4">TrbL/VirB6 plasmid conjugal transfer protein</fullName>
    </recommendedName>
</protein>